<evidence type="ECO:0000256" key="4">
    <source>
        <dbReference type="SAM" id="MobiDB-lite"/>
    </source>
</evidence>
<evidence type="ECO:0000256" key="1">
    <source>
        <dbReference type="ARBA" id="ARBA00022723"/>
    </source>
</evidence>
<feature type="region of interest" description="Disordered" evidence="4">
    <location>
        <begin position="20"/>
        <end position="42"/>
    </location>
</feature>
<dbReference type="EMBL" id="CAUWAG010000012">
    <property type="protein sequence ID" value="CAJ2509410.1"/>
    <property type="molecule type" value="Genomic_DNA"/>
</dbReference>
<evidence type="ECO:0000256" key="2">
    <source>
        <dbReference type="ARBA" id="ARBA00022771"/>
    </source>
</evidence>
<dbReference type="GO" id="GO:0008270">
    <property type="term" value="F:zinc ion binding"/>
    <property type="evidence" value="ECO:0007669"/>
    <property type="project" value="UniProtKB-KW"/>
</dbReference>
<protein>
    <submittedName>
        <fullName evidence="7">Uu.00g144360.m01.CDS01</fullName>
    </submittedName>
</protein>
<dbReference type="AlphaFoldDB" id="A0AAI8YLW2"/>
<keyword evidence="3" id="KW-0862">Zinc</keyword>
<feature type="domain" description="Zinc finger RING-type eukaryotic" evidence="6">
    <location>
        <begin position="54"/>
        <end position="77"/>
    </location>
</feature>
<proteinExistence type="predicted"/>
<gene>
    <name evidence="7" type="ORF">KHLLAP_LOCUS9878</name>
</gene>
<dbReference type="Pfam" id="PF13445">
    <property type="entry name" value="zf-RING_UBOX"/>
    <property type="match status" value="1"/>
</dbReference>
<dbReference type="InterPro" id="IPR027370">
    <property type="entry name" value="Znf-RING_euk"/>
</dbReference>
<dbReference type="InterPro" id="IPR013083">
    <property type="entry name" value="Znf_RING/FYVE/PHD"/>
</dbReference>
<keyword evidence="1" id="KW-0479">Metal-binding</keyword>
<comment type="caution">
    <text evidence="7">The sequence shown here is derived from an EMBL/GenBank/DDBJ whole genome shotgun (WGS) entry which is preliminary data.</text>
</comment>
<dbReference type="Proteomes" id="UP001295740">
    <property type="component" value="Unassembled WGS sequence"/>
</dbReference>
<evidence type="ECO:0000259" key="6">
    <source>
        <dbReference type="Pfam" id="PF13445"/>
    </source>
</evidence>
<evidence type="ECO:0000256" key="3">
    <source>
        <dbReference type="ARBA" id="ARBA00022833"/>
    </source>
</evidence>
<evidence type="ECO:0000313" key="7">
    <source>
        <dbReference type="EMBL" id="CAJ2509410.1"/>
    </source>
</evidence>
<organism evidence="7 8">
    <name type="scientific">Anthostomella pinea</name>
    <dbReference type="NCBI Taxonomy" id="933095"/>
    <lineage>
        <taxon>Eukaryota</taxon>
        <taxon>Fungi</taxon>
        <taxon>Dikarya</taxon>
        <taxon>Ascomycota</taxon>
        <taxon>Pezizomycotina</taxon>
        <taxon>Sordariomycetes</taxon>
        <taxon>Xylariomycetidae</taxon>
        <taxon>Xylariales</taxon>
        <taxon>Xylariaceae</taxon>
        <taxon>Anthostomella</taxon>
    </lineage>
</organism>
<sequence>MNSPNRFDILYFLPRTNLGSRAPTERSREVAASDSQPAMSSTEAVQALREECACPICLEILDNPVTLVDCKHTFCSKANNVLDILRAADKDDGTPKARLWTATTGHLKVRQWTPPKVEAEVSEAAVPDDPWRVDRRASWFVRGRINAVLLRTGVRDPAGVAGLTLACVVVLMLGLKYWSAVNALEIHKNIAILVKWW</sequence>
<feature type="transmembrane region" description="Helical" evidence="5">
    <location>
        <begin position="158"/>
        <end position="178"/>
    </location>
</feature>
<keyword evidence="5" id="KW-1133">Transmembrane helix</keyword>
<dbReference type="Gene3D" id="3.30.40.10">
    <property type="entry name" value="Zinc/RING finger domain, C3HC4 (zinc finger)"/>
    <property type="match status" value="1"/>
</dbReference>
<keyword evidence="8" id="KW-1185">Reference proteome</keyword>
<keyword evidence="5" id="KW-0812">Transmembrane</keyword>
<keyword evidence="5" id="KW-0472">Membrane</keyword>
<reference evidence="7" key="1">
    <citation type="submission" date="2023-10" db="EMBL/GenBank/DDBJ databases">
        <authorList>
            <person name="Hackl T."/>
        </authorList>
    </citation>
    <scope>NUCLEOTIDE SEQUENCE</scope>
</reference>
<name>A0AAI8YLW2_9PEZI</name>
<dbReference type="SUPFAM" id="SSF57850">
    <property type="entry name" value="RING/U-box"/>
    <property type="match status" value="1"/>
</dbReference>
<keyword evidence="2" id="KW-0863">Zinc-finger</keyword>
<evidence type="ECO:0000256" key="5">
    <source>
        <dbReference type="SAM" id="Phobius"/>
    </source>
</evidence>
<feature type="compositionally biased region" description="Polar residues" evidence="4">
    <location>
        <begin position="33"/>
        <end position="42"/>
    </location>
</feature>
<evidence type="ECO:0000313" key="8">
    <source>
        <dbReference type="Proteomes" id="UP001295740"/>
    </source>
</evidence>
<accession>A0AAI8YLW2</accession>